<keyword evidence="9" id="KW-1133">Transmembrane helix</keyword>
<dbReference type="SUPFAM" id="SSF56112">
    <property type="entry name" value="Protein kinase-like (PK-like)"/>
    <property type="match status" value="1"/>
</dbReference>
<dbReference type="PANTHER" id="PTHR11920:SF228">
    <property type="entry name" value="RETINAL GUANYLYL CYCLASE 1"/>
    <property type="match status" value="1"/>
</dbReference>
<evidence type="ECO:0000256" key="18">
    <source>
        <dbReference type="RuleBase" id="RU003431"/>
    </source>
</evidence>
<protein>
    <recommendedName>
        <fullName evidence="18">Guanylate cyclase</fullName>
        <ecNumber evidence="18">4.6.1.2</ecNumber>
    </recommendedName>
</protein>
<dbReference type="InterPro" id="IPR000719">
    <property type="entry name" value="Prot_kinase_dom"/>
</dbReference>
<evidence type="ECO:0000256" key="15">
    <source>
        <dbReference type="ARBA" id="ARBA00023293"/>
    </source>
</evidence>
<evidence type="ECO:0000259" key="21">
    <source>
        <dbReference type="PROSITE" id="PS50011"/>
    </source>
</evidence>
<evidence type="ECO:0000256" key="6">
    <source>
        <dbReference type="ARBA" id="ARBA00022729"/>
    </source>
</evidence>
<keyword evidence="6" id="KW-0732">Signal</keyword>
<feature type="region of interest" description="Disordered" evidence="20">
    <location>
        <begin position="22"/>
        <end position="45"/>
    </location>
</feature>
<dbReference type="InterPro" id="IPR011009">
    <property type="entry name" value="Kinase-like_dom_sf"/>
</dbReference>
<dbReference type="FunFam" id="1.10.510.10:FF:001933">
    <property type="entry name" value="Guanylate cyclase"/>
    <property type="match status" value="1"/>
</dbReference>
<dbReference type="GO" id="GO:0007168">
    <property type="term" value="P:receptor guanylyl cyclase signaling pathway"/>
    <property type="evidence" value="ECO:0007669"/>
    <property type="project" value="TreeGrafter"/>
</dbReference>
<keyword evidence="5" id="KW-0812">Transmembrane</keyword>
<evidence type="ECO:0000256" key="20">
    <source>
        <dbReference type="SAM" id="MobiDB-lite"/>
    </source>
</evidence>
<dbReference type="Gene3D" id="3.30.70.1230">
    <property type="entry name" value="Nucleotide cyclase"/>
    <property type="match status" value="1"/>
</dbReference>
<dbReference type="GO" id="GO:0005525">
    <property type="term" value="F:GTP binding"/>
    <property type="evidence" value="ECO:0007669"/>
    <property type="project" value="UniProtKB-KW"/>
</dbReference>
<evidence type="ECO:0000256" key="16">
    <source>
        <dbReference type="ARBA" id="ARBA00023305"/>
    </source>
</evidence>
<evidence type="ECO:0000256" key="12">
    <source>
        <dbReference type="ARBA" id="ARBA00023157"/>
    </source>
</evidence>
<dbReference type="EC" id="4.6.1.2" evidence="18"/>
<dbReference type="Ensembl" id="ENSOTST00005070153.2">
    <property type="protein sequence ID" value="ENSOTSP00005064555.2"/>
    <property type="gene ID" value="ENSOTSG00005025316.2"/>
</dbReference>
<dbReference type="InterPro" id="IPR001828">
    <property type="entry name" value="ANF_lig-bd_rcpt"/>
</dbReference>
<keyword evidence="13 17" id="KW-0456">Lyase</keyword>
<dbReference type="GO" id="GO:0005789">
    <property type="term" value="C:endoplasmic reticulum membrane"/>
    <property type="evidence" value="ECO:0007669"/>
    <property type="project" value="UniProtKB-SubCell"/>
</dbReference>
<evidence type="ECO:0000313" key="23">
    <source>
        <dbReference type="Ensembl" id="ENSOTSP00005064555.2"/>
    </source>
</evidence>
<dbReference type="FunFam" id="3.40.50.2300:FF:000114">
    <property type="entry name" value="Guanylate cyclase"/>
    <property type="match status" value="1"/>
</dbReference>
<dbReference type="PROSITE" id="PS50011">
    <property type="entry name" value="PROTEIN_KINASE_DOM"/>
    <property type="match status" value="1"/>
</dbReference>
<dbReference type="GO" id="GO:0007601">
    <property type="term" value="P:visual perception"/>
    <property type="evidence" value="ECO:0007669"/>
    <property type="project" value="UniProtKB-KW"/>
</dbReference>
<name>A0A8C8HGQ8_ONCTS</name>
<dbReference type="Gene3D" id="3.40.50.2300">
    <property type="match status" value="2"/>
</dbReference>
<sequence>MASHRNSSFLLNLSHHPRWTQDPLMRERRRQRRTEDTKTMNSLTPASSSAVLRSRSSWGNWLMLPLLMATYLPCEAWGATFTVAIIGPWTCDPMYSKALPDLAARLATARLNMDPYTKKGYWYDYTLVNEDCKTSNALARFSSLEGYGSAFLGPTNPGYCSSAALFAKNWNKPFLSWGCLKPNMEDGQYPTFHRPLPLSSRVLFSVLRYFRWAHVVIVTSEDDLWEATGHELAASLMALGLPVINVVTMEPDKDGPTKALKRIRDLDRVRVVIMCMHSALIGGEAQYQLLTSASNMRMIDRGYVFIPYDTLTYSLPKGTNLHALTNDSLLRKAYDGVLTITMDSVLQKQVPLRYLYLLNLTTNVSPFFGTIYNMIYYMAYAVEKSRMVAGRWVDGETMLQSDGGVDFEGFNQHISSDEDGLGMLARYVVLDSDGGDKLYMTHTLEAPHTLGKFGAVKYNGRSIHFAGSSPSTDSRCWFSPYITCSWGRWSSIGVSDVPVAYGKIRFVFPQTLSLYHSLYPPLCLKEWTVSDGTQSIFTKLRDMRNENLNLFLGLFLDSGIFGVVTEHCTRGSLEDLLNNEDMRLDWMFKSSLLMDLIRGMKYLHNRDVIHGRLKSRNCVVDGRFVLKVTEYGFNEIITTQGVDFDEGRPEDQLWTAPELLRDSSLMKRGSFPGDVYSFAIIMQEVIARCAPFCMLDMPPKEIISKLKSPPPLCRPTVSVDEAPLEVIQVMKQAWSEEPDKRPTFEEIFKQSITKGKKTNIIDSMLRMLEQYSTNLEDLIRERTEELEVERKKTDNLLAQMLPRSVCLALKTGKPVRPEHFSEVTLYFSDIVGFTTISALSEPIEVVDLLNDLYTLFDAIIGQHDVYKVETIGDAYMVASGVPNRNGRRHAAEMSNMSLDILHCIGTFKMRHMPDVKVKIRIGLHSGPVVAGVVGLTMPRYCLFGDTVNTASRMESTGLSYRIHVNQSTVDILHELKMGYKVDTRGMTELKGKGAENTYWLAGRAGFDKVLPIPPDLTPGASNHGISLEEIPPDRKQKFLDRQARNK</sequence>
<keyword evidence="15 18" id="KW-0141">cGMP biosynthesis</keyword>
<evidence type="ECO:0000256" key="19">
    <source>
        <dbReference type="SAM" id="Coils"/>
    </source>
</evidence>
<keyword evidence="11" id="KW-0472">Membrane</keyword>
<evidence type="ECO:0000256" key="5">
    <source>
        <dbReference type="ARBA" id="ARBA00022692"/>
    </source>
</evidence>
<dbReference type="Proteomes" id="UP000694402">
    <property type="component" value="Unassembled WGS sequence"/>
</dbReference>
<evidence type="ECO:0000313" key="24">
    <source>
        <dbReference type="Proteomes" id="UP000694402"/>
    </source>
</evidence>
<dbReference type="FunFam" id="3.40.50.2300:FF:000631">
    <property type="entry name" value="Guanylate cyclase"/>
    <property type="match status" value="1"/>
</dbReference>
<keyword evidence="14" id="KW-0966">Cell projection</keyword>
<dbReference type="InterPro" id="IPR029787">
    <property type="entry name" value="Nucleotide_cyclase"/>
</dbReference>
<comment type="similarity">
    <text evidence="17">Belongs to the adenylyl cyclase class-4/guanylyl cyclase family.</text>
</comment>
<keyword evidence="7" id="KW-0547">Nucleotide-binding</keyword>
<dbReference type="PROSITE" id="PS50125">
    <property type="entry name" value="GUANYLATE_CYCLASE_2"/>
    <property type="match status" value="1"/>
</dbReference>
<dbReference type="CDD" id="cd07302">
    <property type="entry name" value="CHD"/>
    <property type="match status" value="1"/>
</dbReference>
<dbReference type="InterPro" id="IPR018297">
    <property type="entry name" value="A/G_cyclase_CS"/>
</dbReference>
<comment type="catalytic activity">
    <reaction evidence="1 18">
        <text>GTP = 3',5'-cyclic GMP + diphosphate</text>
        <dbReference type="Rhea" id="RHEA:13665"/>
        <dbReference type="ChEBI" id="CHEBI:33019"/>
        <dbReference type="ChEBI" id="CHEBI:37565"/>
        <dbReference type="ChEBI" id="CHEBI:57746"/>
        <dbReference type="EC" id="4.6.1.2"/>
    </reaction>
</comment>
<keyword evidence="12" id="KW-1015">Disulfide bond</keyword>
<evidence type="ECO:0000256" key="14">
    <source>
        <dbReference type="ARBA" id="ARBA00023273"/>
    </source>
</evidence>
<dbReference type="GO" id="GO:0035556">
    <property type="term" value="P:intracellular signal transduction"/>
    <property type="evidence" value="ECO:0007669"/>
    <property type="project" value="InterPro"/>
</dbReference>
<evidence type="ECO:0000256" key="8">
    <source>
        <dbReference type="ARBA" id="ARBA00022824"/>
    </source>
</evidence>
<proteinExistence type="inferred from homology"/>
<evidence type="ECO:0000256" key="7">
    <source>
        <dbReference type="ARBA" id="ARBA00022741"/>
    </source>
</evidence>
<dbReference type="InterPro" id="IPR001054">
    <property type="entry name" value="A/G_cyclase"/>
</dbReference>
<evidence type="ECO:0000256" key="3">
    <source>
        <dbReference type="ARBA" id="ARBA00004138"/>
    </source>
</evidence>
<evidence type="ECO:0000256" key="4">
    <source>
        <dbReference type="ARBA" id="ARBA00022606"/>
    </source>
</evidence>
<dbReference type="GO" id="GO:0005524">
    <property type="term" value="F:ATP binding"/>
    <property type="evidence" value="ECO:0007669"/>
    <property type="project" value="InterPro"/>
</dbReference>
<evidence type="ECO:0000256" key="10">
    <source>
        <dbReference type="ARBA" id="ARBA00023134"/>
    </source>
</evidence>
<reference evidence="23" key="1">
    <citation type="submission" date="2025-08" db="UniProtKB">
        <authorList>
            <consortium name="Ensembl"/>
        </authorList>
    </citation>
    <scope>IDENTIFICATION</scope>
</reference>
<accession>A0A8C8HGQ8</accession>
<dbReference type="GO" id="GO:0004383">
    <property type="term" value="F:guanylate cyclase activity"/>
    <property type="evidence" value="ECO:0007669"/>
    <property type="project" value="UniProtKB-EC"/>
</dbReference>
<keyword evidence="19" id="KW-0175">Coiled coil</keyword>
<dbReference type="GO" id="GO:0004016">
    <property type="term" value="F:adenylate cyclase activity"/>
    <property type="evidence" value="ECO:0007669"/>
    <property type="project" value="TreeGrafter"/>
</dbReference>
<keyword evidence="10" id="KW-0342">GTP-binding</keyword>
<reference evidence="23" key="2">
    <citation type="submission" date="2025-09" db="UniProtKB">
        <authorList>
            <consortium name="Ensembl"/>
        </authorList>
    </citation>
    <scope>IDENTIFICATION</scope>
</reference>
<dbReference type="FunFam" id="3.30.70.1230:FF:000013">
    <property type="entry name" value="Guanylate cyclase"/>
    <property type="match status" value="1"/>
</dbReference>
<evidence type="ECO:0000256" key="1">
    <source>
        <dbReference type="ARBA" id="ARBA00001436"/>
    </source>
</evidence>
<keyword evidence="4" id="KW-0716">Sensory transduction</keyword>
<evidence type="ECO:0000256" key="17">
    <source>
        <dbReference type="RuleBase" id="RU000405"/>
    </source>
</evidence>
<keyword evidence="24" id="KW-1185">Reference proteome</keyword>
<feature type="domain" description="Guanylate cyclase" evidence="22">
    <location>
        <begin position="824"/>
        <end position="954"/>
    </location>
</feature>
<gene>
    <name evidence="23" type="primary">GUCY2D</name>
</gene>
<dbReference type="SUPFAM" id="SSF55073">
    <property type="entry name" value="Nucleotide cyclase"/>
    <property type="match status" value="1"/>
</dbReference>
<organism evidence="23 24">
    <name type="scientific">Oncorhynchus tshawytscha</name>
    <name type="common">Chinook salmon</name>
    <name type="synonym">Salmo tshawytscha</name>
    <dbReference type="NCBI Taxonomy" id="74940"/>
    <lineage>
        <taxon>Eukaryota</taxon>
        <taxon>Metazoa</taxon>
        <taxon>Chordata</taxon>
        <taxon>Craniata</taxon>
        <taxon>Vertebrata</taxon>
        <taxon>Euteleostomi</taxon>
        <taxon>Actinopterygii</taxon>
        <taxon>Neopterygii</taxon>
        <taxon>Teleostei</taxon>
        <taxon>Protacanthopterygii</taxon>
        <taxon>Salmoniformes</taxon>
        <taxon>Salmonidae</taxon>
        <taxon>Salmoninae</taxon>
        <taxon>Oncorhynchus</taxon>
    </lineage>
</organism>
<evidence type="ECO:0000256" key="2">
    <source>
        <dbReference type="ARBA" id="ARBA00004115"/>
    </source>
</evidence>
<dbReference type="InterPro" id="IPR028082">
    <property type="entry name" value="Peripla_BP_I"/>
</dbReference>
<keyword evidence="8" id="KW-0256">Endoplasmic reticulum</keyword>
<dbReference type="GO" id="GO:0004672">
    <property type="term" value="F:protein kinase activity"/>
    <property type="evidence" value="ECO:0007669"/>
    <property type="project" value="InterPro"/>
</dbReference>
<dbReference type="SUPFAM" id="SSF53822">
    <property type="entry name" value="Periplasmic binding protein-like I"/>
    <property type="match status" value="1"/>
</dbReference>
<dbReference type="Gene3D" id="1.10.510.10">
    <property type="entry name" value="Transferase(Phosphotransferase) domain 1"/>
    <property type="match status" value="1"/>
</dbReference>
<dbReference type="InterPro" id="IPR050401">
    <property type="entry name" value="Cyclic_nucleotide_synthase"/>
</dbReference>
<keyword evidence="16" id="KW-0844">Vision</keyword>
<dbReference type="GO" id="GO:0005929">
    <property type="term" value="C:cilium"/>
    <property type="evidence" value="ECO:0007669"/>
    <property type="project" value="UniProtKB-SubCell"/>
</dbReference>
<evidence type="ECO:0000259" key="22">
    <source>
        <dbReference type="PROSITE" id="PS50125"/>
    </source>
</evidence>
<evidence type="ECO:0000256" key="13">
    <source>
        <dbReference type="ARBA" id="ARBA00023239"/>
    </source>
</evidence>
<dbReference type="AlphaFoldDB" id="A0A8C8HGQ8"/>
<dbReference type="Pfam" id="PF07714">
    <property type="entry name" value="PK_Tyr_Ser-Thr"/>
    <property type="match status" value="1"/>
</dbReference>
<dbReference type="GO" id="GO:0005886">
    <property type="term" value="C:plasma membrane"/>
    <property type="evidence" value="ECO:0007669"/>
    <property type="project" value="TreeGrafter"/>
</dbReference>
<dbReference type="Pfam" id="PF00211">
    <property type="entry name" value="Guanylate_cyc"/>
    <property type="match status" value="1"/>
</dbReference>
<dbReference type="GeneTree" id="ENSGT00940000164853"/>
<dbReference type="GO" id="GO:0001653">
    <property type="term" value="F:peptide receptor activity"/>
    <property type="evidence" value="ECO:0007669"/>
    <property type="project" value="TreeGrafter"/>
</dbReference>
<dbReference type="InterPro" id="IPR001245">
    <property type="entry name" value="Ser-Thr/Tyr_kinase_cat_dom"/>
</dbReference>
<dbReference type="PROSITE" id="PS00452">
    <property type="entry name" value="GUANYLATE_CYCLASE_1"/>
    <property type="match status" value="1"/>
</dbReference>
<evidence type="ECO:0000256" key="9">
    <source>
        <dbReference type="ARBA" id="ARBA00022989"/>
    </source>
</evidence>
<comment type="subcellular location">
    <subcellularLocation>
        <location evidence="3">Cell projection</location>
        <location evidence="3">Cilium</location>
    </subcellularLocation>
    <subcellularLocation>
        <location evidence="2">Endoplasmic reticulum membrane</location>
        <topology evidence="2">Single-pass type I membrane protein</topology>
    </subcellularLocation>
</comment>
<feature type="compositionally biased region" description="Basic and acidic residues" evidence="20">
    <location>
        <begin position="1031"/>
        <end position="1046"/>
    </location>
</feature>
<dbReference type="SMART" id="SM00044">
    <property type="entry name" value="CYCc"/>
    <property type="match status" value="1"/>
</dbReference>
<feature type="coiled-coil region" evidence="19">
    <location>
        <begin position="761"/>
        <end position="788"/>
    </location>
</feature>
<evidence type="ECO:0000256" key="11">
    <source>
        <dbReference type="ARBA" id="ARBA00023136"/>
    </source>
</evidence>
<dbReference type="PANTHER" id="PTHR11920">
    <property type="entry name" value="GUANYLYL CYCLASE"/>
    <property type="match status" value="1"/>
</dbReference>
<feature type="domain" description="Protein kinase" evidence="21">
    <location>
        <begin position="442"/>
        <end position="753"/>
    </location>
</feature>
<dbReference type="Pfam" id="PF01094">
    <property type="entry name" value="ANF_receptor"/>
    <property type="match status" value="1"/>
</dbReference>
<feature type="region of interest" description="Disordered" evidence="20">
    <location>
        <begin position="1020"/>
        <end position="1046"/>
    </location>
</feature>